<dbReference type="GO" id="GO:0031011">
    <property type="term" value="C:Ino80 complex"/>
    <property type="evidence" value="ECO:0007669"/>
    <property type="project" value="EnsemblFungi"/>
</dbReference>
<dbReference type="RefSeq" id="XP_018988092.1">
    <property type="nucleotide sequence ID" value="XM_019127566.1"/>
</dbReference>
<reference evidence="4" key="1">
    <citation type="submission" date="2016-05" db="EMBL/GenBank/DDBJ databases">
        <title>Comparative genomics of biotechnologically important yeasts.</title>
        <authorList>
            <consortium name="DOE Joint Genome Institute"/>
            <person name="Riley R."/>
            <person name="Haridas S."/>
            <person name="Wolfe K.H."/>
            <person name="Lopes M.R."/>
            <person name="Hittinger C.T."/>
            <person name="Goker M."/>
            <person name="Salamov A."/>
            <person name="Wisecaver J."/>
            <person name="Long T.M."/>
            <person name="Aerts A.L."/>
            <person name="Barry K."/>
            <person name="Choi C."/>
            <person name="Clum A."/>
            <person name="Coughlan A.Y."/>
            <person name="Deshpande S."/>
            <person name="Douglass A.P."/>
            <person name="Hanson S.J."/>
            <person name="Klenk H.-P."/>
            <person name="Labutti K."/>
            <person name="Lapidus A."/>
            <person name="Lindquist E."/>
            <person name="Lipzen A."/>
            <person name="Meier-Kolthoff J.P."/>
            <person name="Ohm R.A."/>
            <person name="Otillar R.P."/>
            <person name="Pangilinan J."/>
            <person name="Peng Y."/>
            <person name="Rokas A."/>
            <person name="Rosa C.A."/>
            <person name="Scheuner C."/>
            <person name="Sibirny A.A."/>
            <person name="Slot J.C."/>
            <person name="Stielow J.B."/>
            <person name="Sun H."/>
            <person name="Kurtzman C.P."/>
            <person name="Blackwell M."/>
            <person name="Grigoriev I.V."/>
            <person name="Jeffries T.W."/>
        </authorList>
    </citation>
    <scope>NUCLEOTIDE SEQUENCE [LARGE SCALE GENOMIC DNA]</scope>
    <source>
        <strain evidence="4">NRRL Y-12698</strain>
    </source>
</reference>
<feature type="region of interest" description="Disordered" evidence="2">
    <location>
        <begin position="489"/>
        <end position="518"/>
    </location>
</feature>
<dbReference type="FunFam" id="3.30.420.40:FF:000058">
    <property type="entry name" value="Putative actin-related protein 5"/>
    <property type="match status" value="1"/>
</dbReference>
<dbReference type="CDD" id="cd10211">
    <property type="entry name" value="ASKHA_NBD_Arp5"/>
    <property type="match status" value="1"/>
</dbReference>
<dbReference type="InterPro" id="IPR043129">
    <property type="entry name" value="ATPase_NBD"/>
</dbReference>
<name>A0A1E3QYY2_9ASCO</name>
<evidence type="ECO:0000256" key="1">
    <source>
        <dbReference type="RuleBase" id="RU000487"/>
    </source>
</evidence>
<dbReference type="SMART" id="SM00268">
    <property type="entry name" value="ACTIN"/>
    <property type="match status" value="1"/>
</dbReference>
<evidence type="ECO:0000256" key="2">
    <source>
        <dbReference type="SAM" id="MobiDB-lite"/>
    </source>
</evidence>
<comment type="similarity">
    <text evidence="1">Belongs to the actin family.</text>
</comment>
<evidence type="ECO:0000313" key="4">
    <source>
        <dbReference type="Proteomes" id="UP000094336"/>
    </source>
</evidence>
<keyword evidence="4" id="KW-1185">Reference proteome</keyword>
<organism evidence="3 4">
    <name type="scientific">Babjeviella inositovora NRRL Y-12698</name>
    <dbReference type="NCBI Taxonomy" id="984486"/>
    <lineage>
        <taxon>Eukaryota</taxon>
        <taxon>Fungi</taxon>
        <taxon>Dikarya</taxon>
        <taxon>Ascomycota</taxon>
        <taxon>Saccharomycotina</taxon>
        <taxon>Pichiomycetes</taxon>
        <taxon>Serinales incertae sedis</taxon>
        <taxon>Babjeviella</taxon>
    </lineage>
</organism>
<dbReference type="Proteomes" id="UP000094336">
    <property type="component" value="Unassembled WGS sequence"/>
</dbReference>
<dbReference type="PRINTS" id="PR00190">
    <property type="entry name" value="ACTIN"/>
</dbReference>
<evidence type="ECO:0008006" key="5">
    <source>
        <dbReference type="Google" id="ProtNLM"/>
    </source>
</evidence>
<dbReference type="AlphaFoldDB" id="A0A1E3QYY2"/>
<dbReference type="OrthoDB" id="7340501at2759"/>
<accession>A0A1E3QYY2</accession>
<proteinExistence type="inferred from homology"/>
<protein>
    <recommendedName>
        <fullName evidence="5">Actin-related protein 5</fullName>
    </recommendedName>
</protein>
<dbReference type="SUPFAM" id="SSF53067">
    <property type="entry name" value="Actin-like ATPase domain"/>
    <property type="match status" value="2"/>
</dbReference>
<dbReference type="GO" id="GO:0006338">
    <property type="term" value="P:chromatin remodeling"/>
    <property type="evidence" value="ECO:0007669"/>
    <property type="project" value="EnsemblFungi"/>
</dbReference>
<dbReference type="GO" id="GO:0030234">
    <property type="term" value="F:enzyme regulator activity"/>
    <property type="evidence" value="ECO:0007669"/>
    <property type="project" value="EnsemblFungi"/>
</dbReference>
<dbReference type="STRING" id="984486.A0A1E3QYY2"/>
<dbReference type="Gene3D" id="3.30.420.40">
    <property type="match status" value="2"/>
</dbReference>
<gene>
    <name evidence="3" type="ORF">BABINDRAFT_159277</name>
</gene>
<evidence type="ECO:0000313" key="3">
    <source>
        <dbReference type="EMBL" id="ODQ82764.1"/>
    </source>
</evidence>
<dbReference type="PANTHER" id="PTHR11937">
    <property type="entry name" value="ACTIN"/>
    <property type="match status" value="1"/>
</dbReference>
<dbReference type="EMBL" id="KV454426">
    <property type="protein sequence ID" value="ODQ82764.1"/>
    <property type="molecule type" value="Genomic_DNA"/>
</dbReference>
<dbReference type="InterPro" id="IPR004000">
    <property type="entry name" value="Actin"/>
</dbReference>
<dbReference type="Pfam" id="PF00022">
    <property type="entry name" value="Actin"/>
    <property type="match status" value="2"/>
</dbReference>
<sequence>MTETPPFTQTVFPLRDFDPATLPSEEPIYRAYAPGVPICIDLGAHSTKIGLANAAVPNNVFPSIVSRWRDRKISQTLTIVGNDVFRDSSVKLAMKTPFDGPMIANWDYIEYMLDYSFEHLGVNSSGGVDNPVVMTEAMGAPHVFRKNMYQLLFEAYNAPTVAFGLDSLFAYHANGGRTGLVVGAGHELTSIIPVVQGRGILTQAKRINFGGHQATTYLSSLLTLKYPYFPTKITAQQAEYLVHDHCYVSPNFHEEIKTALDPDVLQTLDRVIEAPFVEIAKVVKSEEELQKEAEKRREGGRRLQEQAQKLRLEKLVQKEKDYAYYITVRAKMETASKRDVQNMLQGEGFEGEADFKKYMYNLERSLKRSRQGDLGDVEEETPTFPLVDIPDEQLSEEEIREKRKQRLMKSNYDARARAKLEKEEEKRLRDEEIRKDKEWRESDLDGWVAARRARLGELIAKHQVRVKIQREGKDRKSKASQQRMKNIASLADDADANAGGTKRKRVTNSATIDNDPNDTFGANDADWAVYRDINSEAVGADNEEVEEEEREELLKIERELLEHDVQFTQADTFEASFDWKNSTLHKFLRGPSAFDIEDAHHQHQVHLNVERIRVPEIYFQPSIAGLDQAGVCEISEDIVLRRMPSCGFLGDADEMVRDVFLCGGPVLTHGFETRMRNEFTSFLPSGALLRIRTANDPVLDAWKGMAQWANGAGATYVTKKEYEEMGSEYIKEHNLGNPCLI</sequence>
<dbReference type="GeneID" id="30145419"/>